<keyword evidence="6" id="KW-1185">Reference proteome</keyword>
<keyword evidence="4" id="KW-0482">Metalloprotease</keyword>
<evidence type="ECO:0000256" key="2">
    <source>
        <dbReference type="ARBA" id="ARBA00022670"/>
    </source>
</evidence>
<evidence type="ECO:0000256" key="4">
    <source>
        <dbReference type="ARBA" id="ARBA00023049"/>
    </source>
</evidence>
<evidence type="ECO:0000313" key="6">
    <source>
        <dbReference type="Proteomes" id="UP000760545"/>
    </source>
</evidence>
<feature type="non-terminal residue" evidence="5">
    <location>
        <position position="156"/>
    </location>
</feature>
<dbReference type="Pfam" id="PF08014">
    <property type="entry name" value="MATCAP"/>
    <property type="match status" value="1"/>
</dbReference>
<protein>
    <submittedName>
        <fullName evidence="5">DUF1704 domain-containing protein</fullName>
    </submittedName>
</protein>
<comment type="cofactor">
    <cofactor evidence="1">
        <name>Zn(2+)</name>
        <dbReference type="ChEBI" id="CHEBI:29105"/>
    </cofactor>
</comment>
<proteinExistence type="predicted"/>
<accession>A0ABX1DFG0</accession>
<evidence type="ECO:0000313" key="5">
    <source>
        <dbReference type="EMBL" id="NJX17051.1"/>
    </source>
</evidence>
<sequence>KSYQALGQKSLQENVLEIDRQLSEIETSYQFLWLVSPANIRQIKETFFESNYEQVLNYHYRLLPFDPDVLKRKLYNLKMEDIDDPALSHIFREKREELDLQISMLTDRGSKEFFYNSMMLYGDIDSHLQKEAENLLREVDEVEQVEFDSIMKADDF</sequence>
<dbReference type="RefSeq" id="WP_167920065.1">
    <property type="nucleotide sequence ID" value="NZ_JAAVJS010000210.1"/>
</dbReference>
<keyword evidence="2" id="KW-0645">Protease</keyword>
<name>A0ABX1DFG0_9FLAO</name>
<evidence type="ECO:0000256" key="3">
    <source>
        <dbReference type="ARBA" id="ARBA00022801"/>
    </source>
</evidence>
<dbReference type="EMBL" id="JAAVJS010000210">
    <property type="protein sequence ID" value="NJX17051.1"/>
    <property type="molecule type" value="Genomic_DNA"/>
</dbReference>
<comment type="caution">
    <text evidence="5">The sequence shown here is derived from an EMBL/GenBank/DDBJ whole genome shotgun (WGS) entry which is preliminary data.</text>
</comment>
<reference evidence="5 6" key="1">
    <citation type="submission" date="2020-03" db="EMBL/GenBank/DDBJ databases">
        <title>Tamlana sp. nov, isolated from XXX.</title>
        <authorList>
            <person name="Cao W.R."/>
        </authorList>
    </citation>
    <scope>NUCLEOTIDE SEQUENCE [LARGE SCALE GENOMIC DNA]</scope>
    <source>
        <strain evidence="5 6">HST1-43</strain>
    </source>
</reference>
<feature type="non-terminal residue" evidence="5">
    <location>
        <position position="1"/>
    </location>
</feature>
<dbReference type="InterPro" id="IPR012548">
    <property type="entry name" value="MATCAP"/>
</dbReference>
<evidence type="ECO:0000256" key="1">
    <source>
        <dbReference type="ARBA" id="ARBA00001947"/>
    </source>
</evidence>
<organism evidence="5 6">
    <name type="scientific">Tamlana crocina</name>
    <dbReference type="NCBI Taxonomy" id="393006"/>
    <lineage>
        <taxon>Bacteria</taxon>
        <taxon>Pseudomonadati</taxon>
        <taxon>Bacteroidota</taxon>
        <taxon>Flavobacteriia</taxon>
        <taxon>Flavobacteriales</taxon>
        <taxon>Flavobacteriaceae</taxon>
        <taxon>Tamlana</taxon>
    </lineage>
</organism>
<gene>
    <name evidence="5" type="ORF">HC176_16370</name>
</gene>
<keyword evidence="3" id="KW-0378">Hydrolase</keyword>
<dbReference type="Proteomes" id="UP000760545">
    <property type="component" value="Unassembled WGS sequence"/>
</dbReference>